<dbReference type="RefSeq" id="WP_008557545.1">
    <property type="nucleotide sequence ID" value="NZ_CP041159.1"/>
</dbReference>
<dbReference type="GO" id="GO:0005886">
    <property type="term" value="C:plasma membrane"/>
    <property type="evidence" value="ECO:0007669"/>
    <property type="project" value="UniProtKB-SubCell"/>
</dbReference>
<dbReference type="InterPro" id="IPR049177">
    <property type="entry name" value="MgtC_SapB_SrpB_YhiD_N"/>
</dbReference>
<feature type="transmembrane region" description="Helical" evidence="7">
    <location>
        <begin position="76"/>
        <end position="93"/>
    </location>
</feature>
<protein>
    <recommendedName>
        <fullName evidence="7">Protein MgtC</fullName>
    </recommendedName>
</protein>
<feature type="transmembrane region" description="Helical" evidence="7">
    <location>
        <begin position="6"/>
        <end position="29"/>
    </location>
</feature>
<keyword evidence="3" id="KW-1003">Cell membrane</keyword>
<reference evidence="9 11" key="1">
    <citation type="submission" date="2015-09" db="EMBL/GenBank/DDBJ databases">
        <authorList>
            <consortium name="Swine Surveillance"/>
        </authorList>
    </citation>
    <scope>NUCLEOTIDE SEQUENCE [LARGE SCALE GENOMIC DNA]</scope>
    <source>
        <strain evidence="9 11">CECT 8399</strain>
    </source>
</reference>
<keyword evidence="4 7" id="KW-0812">Transmembrane</keyword>
<evidence type="ECO:0000313" key="11">
    <source>
        <dbReference type="Proteomes" id="UP000051326"/>
    </source>
</evidence>
<dbReference type="STRING" id="1396826.PHA8399_03565"/>
<dbReference type="InterPro" id="IPR003416">
    <property type="entry name" value="MgtC/SapB/SrpB/YhiD_fam"/>
</dbReference>
<comment type="similarity">
    <text evidence="2 7">Belongs to the MgtC/SapB family.</text>
</comment>
<keyword evidence="5 7" id="KW-1133">Transmembrane helix</keyword>
<evidence type="ECO:0000313" key="10">
    <source>
        <dbReference type="EMBL" id="UWQ41283.1"/>
    </source>
</evidence>
<evidence type="ECO:0000256" key="7">
    <source>
        <dbReference type="RuleBase" id="RU365041"/>
    </source>
</evidence>
<evidence type="ECO:0000313" key="12">
    <source>
        <dbReference type="Proteomes" id="UP001058514"/>
    </source>
</evidence>
<dbReference type="Proteomes" id="UP000051326">
    <property type="component" value="Unassembled WGS sequence"/>
</dbReference>
<dbReference type="PANTHER" id="PTHR33778">
    <property type="entry name" value="PROTEIN MGTC"/>
    <property type="match status" value="1"/>
</dbReference>
<evidence type="ECO:0000256" key="6">
    <source>
        <dbReference type="ARBA" id="ARBA00023136"/>
    </source>
</evidence>
<keyword evidence="6 7" id="KW-0472">Membrane</keyword>
<dbReference type="PANTHER" id="PTHR33778:SF1">
    <property type="entry name" value="MAGNESIUM TRANSPORTER YHID-RELATED"/>
    <property type="match status" value="1"/>
</dbReference>
<organism evidence="9 11">
    <name type="scientific">Leisingera aquaemixtae</name>
    <dbReference type="NCBI Taxonomy" id="1396826"/>
    <lineage>
        <taxon>Bacteria</taxon>
        <taxon>Pseudomonadati</taxon>
        <taxon>Pseudomonadota</taxon>
        <taxon>Alphaproteobacteria</taxon>
        <taxon>Rhodobacterales</taxon>
        <taxon>Roseobacteraceae</taxon>
        <taxon>Leisingera</taxon>
    </lineage>
</organism>
<dbReference type="Pfam" id="PF02308">
    <property type="entry name" value="MgtC"/>
    <property type="match status" value="1"/>
</dbReference>
<evidence type="ECO:0000256" key="3">
    <source>
        <dbReference type="ARBA" id="ARBA00022475"/>
    </source>
</evidence>
<evidence type="ECO:0000256" key="1">
    <source>
        <dbReference type="ARBA" id="ARBA00004651"/>
    </source>
</evidence>
<evidence type="ECO:0000256" key="5">
    <source>
        <dbReference type="ARBA" id="ARBA00022989"/>
    </source>
</evidence>
<name>A0A0P1HD08_9RHOB</name>
<comment type="subcellular location">
    <subcellularLocation>
        <location evidence="7">Cell inner membrane</location>
        <topology evidence="7">Multi-pass membrane protein</topology>
    </subcellularLocation>
    <subcellularLocation>
        <location evidence="1">Cell membrane</location>
        <topology evidence="1">Multi-pass membrane protein</topology>
    </subcellularLocation>
</comment>
<dbReference type="EMBL" id="CYSR01000031">
    <property type="protein sequence ID" value="CUI01423.1"/>
    <property type="molecule type" value="Genomic_DNA"/>
</dbReference>
<sequence length="156" mass="16332">MDLSIAYVSYLELVLRLVCAAAAGALLGLDRELRHRKVGMRTYMIVSLGAAGFTLITMEMSMEALALEMGADPTRIMQGLVGAIGFLGAGAIIQGDERVGGMATAASLWVAGGVGMASGLGYYVHAVLLALGAAGILAMSRLMTNRGRKDRPDFHD</sequence>
<keyword evidence="12" id="KW-1185">Reference proteome</keyword>
<feature type="transmembrane region" description="Helical" evidence="7">
    <location>
        <begin position="38"/>
        <end position="56"/>
    </location>
</feature>
<reference evidence="10" key="2">
    <citation type="submission" date="2021-08" db="EMBL/GenBank/DDBJ databases">
        <authorList>
            <person name="Nwanade C."/>
            <person name="Wang M."/>
            <person name="Masoudi A."/>
            <person name="Yu Z."/>
            <person name="Liu J."/>
        </authorList>
    </citation>
    <scope>NUCLEOTIDE SEQUENCE</scope>
    <source>
        <strain evidence="10">S166</strain>
    </source>
</reference>
<evidence type="ECO:0000313" key="9">
    <source>
        <dbReference type="EMBL" id="CUI01423.1"/>
    </source>
</evidence>
<feature type="transmembrane region" description="Helical" evidence="7">
    <location>
        <begin position="123"/>
        <end position="142"/>
    </location>
</feature>
<evidence type="ECO:0000256" key="2">
    <source>
        <dbReference type="ARBA" id="ARBA00009298"/>
    </source>
</evidence>
<evidence type="ECO:0000259" key="8">
    <source>
        <dbReference type="Pfam" id="PF02308"/>
    </source>
</evidence>
<feature type="domain" description="MgtC/SapB/SrpB/YhiD N-terminal" evidence="8">
    <location>
        <begin position="17"/>
        <end position="144"/>
    </location>
</feature>
<dbReference type="AlphaFoldDB" id="A0A0P1HD08"/>
<keyword evidence="7" id="KW-0997">Cell inner membrane</keyword>
<dbReference type="PRINTS" id="PR01837">
    <property type="entry name" value="MGTCSAPBPROT"/>
</dbReference>
<gene>
    <name evidence="10" type="ORF">K3718_17435</name>
    <name evidence="9" type="ORF">PHA8399_03565</name>
</gene>
<dbReference type="Proteomes" id="UP001058514">
    <property type="component" value="Chromosome"/>
</dbReference>
<evidence type="ECO:0000256" key="4">
    <source>
        <dbReference type="ARBA" id="ARBA00022692"/>
    </source>
</evidence>
<accession>A0A0P1HD08</accession>
<dbReference type="EMBL" id="CP081051">
    <property type="protein sequence ID" value="UWQ41283.1"/>
    <property type="molecule type" value="Genomic_DNA"/>
</dbReference>
<feature type="transmembrane region" description="Helical" evidence="7">
    <location>
        <begin position="100"/>
        <end position="117"/>
    </location>
</feature>
<proteinExistence type="inferred from homology"/>